<organism evidence="4">
    <name type="scientific">uncultured Caudovirales phage</name>
    <dbReference type="NCBI Taxonomy" id="2100421"/>
    <lineage>
        <taxon>Viruses</taxon>
        <taxon>Duplodnaviria</taxon>
        <taxon>Heunggongvirae</taxon>
        <taxon>Uroviricota</taxon>
        <taxon>Caudoviricetes</taxon>
        <taxon>Peduoviridae</taxon>
        <taxon>Maltschvirus</taxon>
        <taxon>Maltschvirus maltsch</taxon>
    </lineage>
</organism>
<dbReference type="SUPFAM" id="SSF48613">
    <property type="entry name" value="Heme oxygenase-like"/>
    <property type="match status" value="1"/>
</dbReference>
<dbReference type="PANTHER" id="PTHR10720">
    <property type="entry name" value="HEME OXYGENASE"/>
    <property type="match status" value="1"/>
</dbReference>
<keyword evidence="1" id="KW-0349">Heme</keyword>
<accession>A0A6J7WQH4</accession>
<dbReference type="GO" id="GO:0046872">
    <property type="term" value="F:metal ion binding"/>
    <property type="evidence" value="ECO:0007669"/>
    <property type="project" value="UniProtKB-KW"/>
</dbReference>
<proteinExistence type="predicted"/>
<dbReference type="EMBL" id="LR798261">
    <property type="protein sequence ID" value="CAB5218374.1"/>
    <property type="molecule type" value="Genomic_DNA"/>
</dbReference>
<dbReference type="GO" id="GO:0006788">
    <property type="term" value="P:heme oxidation"/>
    <property type="evidence" value="ECO:0007669"/>
    <property type="project" value="InterPro"/>
</dbReference>
<keyword evidence="2" id="KW-0479">Metal-binding</keyword>
<sequence length="175" mass="20151">MTTLKELTHELHVEAEAHPFTQDLLSGQVLIGAYATLLANQLVAYTNLENLCLQRQLFVGIEDICRSDNILQDVIELNRPVQILPSTKRFVEHIKQCSSLQLLAHVYVKHMGDLYGGQILKQKVPGCGSMYDFENRKILIEKFRDKLDITMAEEAKIGFRMTLDLFTEIYNEYYI</sequence>
<protein>
    <submittedName>
        <fullName evidence="4">COG5398 Heme oxygenase</fullName>
    </submittedName>
</protein>
<evidence type="ECO:0000256" key="1">
    <source>
        <dbReference type="ARBA" id="ARBA00022617"/>
    </source>
</evidence>
<dbReference type="CDD" id="cd19165">
    <property type="entry name" value="HemeO"/>
    <property type="match status" value="1"/>
</dbReference>
<gene>
    <name evidence="4" type="ORF">UFOVP218_8</name>
</gene>
<dbReference type="Pfam" id="PF01126">
    <property type="entry name" value="Heme_oxygenase"/>
    <property type="match status" value="1"/>
</dbReference>
<keyword evidence="3" id="KW-0408">Iron</keyword>
<reference evidence="4" key="1">
    <citation type="submission" date="2020-05" db="EMBL/GenBank/DDBJ databases">
        <authorList>
            <person name="Chiriac C."/>
            <person name="Salcher M."/>
            <person name="Ghai R."/>
            <person name="Kavagutti S V."/>
        </authorList>
    </citation>
    <scope>NUCLEOTIDE SEQUENCE</scope>
</reference>
<evidence type="ECO:0000256" key="2">
    <source>
        <dbReference type="ARBA" id="ARBA00022723"/>
    </source>
</evidence>
<dbReference type="GO" id="GO:0004392">
    <property type="term" value="F:heme oxygenase (decyclizing) activity"/>
    <property type="evidence" value="ECO:0007669"/>
    <property type="project" value="InterPro"/>
</dbReference>
<dbReference type="InterPro" id="IPR002051">
    <property type="entry name" value="Haem_Oase"/>
</dbReference>
<evidence type="ECO:0000313" key="4">
    <source>
        <dbReference type="EMBL" id="CAB5218374.1"/>
    </source>
</evidence>
<dbReference type="InterPro" id="IPR016053">
    <property type="entry name" value="Haem_Oase-like"/>
</dbReference>
<evidence type="ECO:0000256" key="3">
    <source>
        <dbReference type="ARBA" id="ARBA00023004"/>
    </source>
</evidence>
<dbReference type="GO" id="GO:0042167">
    <property type="term" value="P:heme catabolic process"/>
    <property type="evidence" value="ECO:0007669"/>
    <property type="project" value="TreeGrafter"/>
</dbReference>
<dbReference type="InterPro" id="IPR016084">
    <property type="entry name" value="Haem_Oase-like_multi-hlx"/>
</dbReference>
<dbReference type="PRINTS" id="PR00088">
    <property type="entry name" value="HAEMOXYGNASE"/>
</dbReference>
<dbReference type="GO" id="GO:0006979">
    <property type="term" value="P:response to oxidative stress"/>
    <property type="evidence" value="ECO:0007669"/>
    <property type="project" value="TreeGrafter"/>
</dbReference>
<dbReference type="GO" id="GO:0020037">
    <property type="term" value="F:heme binding"/>
    <property type="evidence" value="ECO:0007669"/>
    <property type="project" value="TreeGrafter"/>
</dbReference>
<dbReference type="Gene3D" id="1.20.910.10">
    <property type="entry name" value="Heme oxygenase-like"/>
    <property type="match status" value="1"/>
</dbReference>
<dbReference type="PANTHER" id="PTHR10720:SF0">
    <property type="entry name" value="HEME OXYGENASE"/>
    <property type="match status" value="1"/>
</dbReference>
<name>A0A6J7WQH4_9CAUD</name>